<dbReference type="RefSeq" id="WP_011471358.1">
    <property type="nucleotide sequence ID" value="NC_007925.1"/>
</dbReference>
<dbReference type="InterPro" id="IPR011842">
    <property type="entry name" value="PQQ_synth_PqqB"/>
</dbReference>
<evidence type="ECO:0000256" key="5">
    <source>
        <dbReference type="ARBA" id="ARBA00022905"/>
    </source>
</evidence>
<dbReference type="KEGG" id="rpc:RPC_0880"/>
<comment type="function">
    <text evidence="6">May be involved in the transport of PQQ or its precursor to the periplasm.</text>
</comment>
<feature type="domain" description="Metallo-beta-lactamase" evidence="7">
    <location>
        <begin position="50"/>
        <end position="278"/>
    </location>
</feature>
<dbReference type="PANTHER" id="PTHR42663">
    <property type="entry name" value="HYDROLASE C777.06C-RELATED-RELATED"/>
    <property type="match status" value="1"/>
</dbReference>
<accession>Q21AY6</accession>
<evidence type="ECO:0000256" key="2">
    <source>
        <dbReference type="ARBA" id="ARBA00008481"/>
    </source>
</evidence>
<evidence type="ECO:0000256" key="1">
    <source>
        <dbReference type="ARBA" id="ARBA00004886"/>
    </source>
</evidence>
<gene>
    <name evidence="6" type="primary">pqqB</name>
    <name evidence="8" type="ordered locus">RPC_0880</name>
</gene>
<sequence length="311" mass="32909">MLRVVVLGAAAGGGVPQWNCGCPVCQAARGDDPTLRRTQASVAISADGEHWFLINASPDLRQQLIQTPQLHPQHGRLRHSPIAGVILTNGEVDAVAGLLSMREGSPFTLYAHRRVLAILKANSIFNVLSERSVKRREIAIDQPFELTLPDGTPAGIEVLPFAVAGKGAWYLEGKSHPDGEAANDVGDTLGLCITDRSSGNSFYFVAACAEVGAELKQRLTGAPLAFFDGTVWRDDELIAAGLGHKTGQAMGHIAMSGDNGALAALADCGIGQKIFLHINNSNPALLPDSAERKAVDRAGWQIPADGMEVVL</sequence>
<dbReference type="HOGENOM" id="CLU_061120_0_0_5"/>
<dbReference type="PANTHER" id="PTHR42663:SF7">
    <property type="entry name" value="COENZYME PQQ SYNTHESIS PROTEIN B"/>
    <property type="match status" value="1"/>
</dbReference>
<dbReference type="NCBIfam" id="TIGR02108">
    <property type="entry name" value="PQQ_syn_pqqB"/>
    <property type="match status" value="1"/>
</dbReference>
<protein>
    <recommendedName>
        <fullName evidence="3 6">Coenzyme PQQ synthesis protein B</fullName>
    </recommendedName>
    <alternativeName>
        <fullName evidence="6">Pyrroloquinoline quinone biosynthesis protein B</fullName>
    </alternativeName>
</protein>
<evidence type="ECO:0000256" key="3">
    <source>
        <dbReference type="ARBA" id="ARBA00015084"/>
    </source>
</evidence>
<evidence type="ECO:0000256" key="4">
    <source>
        <dbReference type="ARBA" id="ARBA00022448"/>
    </source>
</evidence>
<comment type="pathway">
    <text evidence="1 6">Cofactor biosynthesis; pyrroloquinoline quinone biosynthesis.</text>
</comment>
<dbReference type="EMBL" id="CP000301">
    <property type="protein sequence ID" value="ABD86450.1"/>
    <property type="molecule type" value="Genomic_DNA"/>
</dbReference>
<comment type="similarity">
    <text evidence="2 6">Belongs to the PqqB family.</text>
</comment>
<dbReference type="OrthoDB" id="9778305at2"/>
<evidence type="ECO:0000259" key="7">
    <source>
        <dbReference type="Pfam" id="PF12706"/>
    </source>
</evidence>
<dbReference type="InterPro" id="IPR036866">
    <property type="entry name" value="RibonucZ/Hydroxyglut_hydro"/>
</dbReference>
<reference evidence="8" key="1">
    <citation type="submission" date="2006-03" db="EMBL/GenBank/DDBJ databases">
        <title>Complete sequence of Rhodopseudomonas palustris BisB18.</title>
        <authorList>
            <consortium name="US DOE Joint Genome Institute"/>
            <person name="Copeland A."/>
            <person name="Lucas S."/>
            <person name="Lapidus A."/>
            <person name="Barry K."/>
            <person name="Detter J.C."/>
            <person name="Glavina del Rio T."/>
            <person name="Hammon N."/>
            <person name="Israni S."/>
            <person name="Dalin E."/>
            <person name="Tice H."/>
            <person name="Pitluck S."/>
            <person name="Chain P."/>
            <person name="Malfatti S."/>
            <person name="Shin M."/>
            <person name="Vergez L."/>
            <person name="Schmutz J."/>
            <person name="Larimer F."/>
            <person name="Land M."/>
            <person name="Hauser L."/>
            <person name="Pelletier D.A."/>
            <person name="Kyrpides N."/>
            <person name="Anderson I."/>
            <person name="Oda Y."/>
            <person name="Harwood C.S."/>
            <person name="Richardson P."/>
        </authorList>
    </citation>
    <scope>NUCLEOTIDE SEQUENCE [LARGE SCALE GENOMIC DNA]</scope>
    <source>
        <strain evidence="8">BisB18</strain>
    </source>
</reference>
<keyword evidence="5 6" id="KW-0884">PQQ biosynthesis</keyword>
<keyword evidence="4 6" id="KW-0813">Transport</keyword>
<evidence type="ECO:0000313" key="8">
    <source>
        <dbReference type="EMBL" id="ABD86450.1"/>
    </source>
</evidence>
<name>Q21AY6_RHOPB</name>
<evidence type="ECO:0000256" key="6">
    <source>
        <dbReference type="HAMAP-Rule" id="MF_00653"/>
    </source>
</evidence>
<dbReference type="GO" id="GO:0018189">
    <property type="term" value="P:pyrroloquinoline quinone biosynthetic process"/>
    <property type="evidence" value="ECO:0007669"/>
    <property type="project" value="UniProtKB-UniRule"/>
</dbReference>
<dbReference type="UniPathway" id="UPA00539"/>
<proteinExistence type="inferred from homology"/>
<dbReference type="AlphaFoldDB" id="Q21AY6"/>
<dbReference type="HAMAP" id="MF_00653">
    <property type="entry name" value="PQQ_syn_PqqB"/>
    <property type="match status" value="1"/>
</dbReference>
<dbReference type="SUPFAM" id="SSF56281">
    <property type="entry name" value="Metallo-hydrolase/oxidoreductase"/>
    <property type="match status" value="1"/>
</dbReference>
<dbReference type="STRING" id="316056.RPC_0880"/>
<dbReference type="InterPro" id="IPR001279">
    <property type="entry name" value="Metallo-B-lactamas"/>
</dbReference>
<organism evidence="8">
    <name type="scientific">Rhodopseudomonas palustris (strain BisB18)</name>
    <dbReference type="NCBI Taxonomy" id="316056"/>
    <lineage>
        <taxon>Bacteria</taxon>
        <taxon>Pseudomonadati</taxon>
        <taxon>Pseudomonadota</taxon>
        <taxon>Alphaproteobacteria</taxon>
        <taxon>Hyphomicrobiales</taxon>
        <taxon>Nitrobacteraceae</taxon>
        <taxon>Rhodopseudomonas</taxon>
    </lineage>
</organism>
<dbReference type="eggNOG" id="COG1235">
    <property type="taxonomic scope" value="Bacteria"/>
</dbReference>
<dbReference type="Pfam" id="PF12706">
    <property type="entry name" value="Lactamase_B_2"/>
    <property type="match status" value="1"/>
</dbReference>
<dbReference type="CDD" id="cd16274">
    <property type="entry name" value="PQQB-like_MBL-fold"/>
    <property type="match status" value="1"/>
</dbReference>
<dbReference type="Gene3D" id="3.60.15.10">
    <property type="entry name" value="Ribonuclease Z/Hydroxyacylglutathione hydrolase-like"/>
    <property type="match status" value="1"/>
</dbReference>